<feature type="region of interest" description="Disordered" evidence="1">
    <location>
        <begin position="15"/>
        <end position="37"/>
    </location>
</feature>
<gene>
    <name evidence="2" type="ORF">OXH55_14050</name>
</gene>
<keyword evidence="2" id="KW-0540">Nuclease</keyword>
<keyword evidence="3" id="KW-1185">Reference proteome</keyword>
<dbReference type="EMBL" id="JAPQES010000005">
    <property type="protein sequence ID" value="MCY6371765.1"/>
    <property type="molecule type" value="Genomic_DNA"/>
</dbReference>
<organism evidence="2 3">
    <name type="scientific">Clostridium ganghwense</name>
    <dbReference type="NCBI Taxonomy" id="312089"/>
    <lineage>
        <taxon>Bacteria</taxon>
        <taxon>Bacillati</taxon>
        <taxon>Bacillota</taxon>
        <taxon>Clostridia</taxon>
        <taxon>Eubacteriales</taxon>
        <taxon>Clostridiaceae</taxon>
        <taxon>Clostridium</taxon>
    </lineage>
</organism>
<dbReference type="Proteomes" id="UP001079657">
    <property type="component" value="Unassembled WGS sequence"/>
</dbReference>
<proteinExistence type="predicted"/>
<evidence type="ECO:0000313" key="2">
    <source>
        <dbReference type="EMBL" id="MCY6371765.1"/>
    </source>
</evidence>
<evidence type="ECO:0000313" key="3">
    <source>
        <dbReference type="Proteomes" id="UP001079657"/>
    </source>
</evidence>
<protein>
    <submittedName>
        <fullName evidence="2">HNH endonuclease</fullName>
    </submittedName>
</protein>
<name>A0ABT4CRR9_9CLOT</name>
<reference evidence="2" key="1">
    <citation type="submission" date="2022-12" db="EMBL/GenBank/DDBJ databases">
        <authorList>
            <person name="Wang J."/>
        </authorList>
    </citation>
    <scope>NUCLEOTIDE SEQUENCE</scope>
    <source>
        <strain evidence="2">HY-42-06</strain>
    </source>
</reference>
<keyword evidence="2" id="KW-0378">Hydrolase</keyword>
<evidence type="ECO:0000256" key="1">
    <source>
        <dbReference type="SAM" id="MobiDB-lite"/>
    </source>
</evidence>
<comment type="caution">
    <text evidence="2">The sequence shown here is derived from an EMBL/GenBank/DDBJ whole genome shotgun (WGS) entry which is preliminary data.</text>
</comment>
<keyword evidence="2" id="KW-0255">Endonuclease</keyword>
<sequence>MRDNFSSKTKDTLFKRAGGRCSNPNCRKPTSGPHTETNKIVNIGVAAHITAAEKGGPRYDSNITSEERKAVENGIWLCQGCAKLIDSDEKRYTVDLIKKWKEISEEAALLDIENWDEVHSKTTNDKEIIRFFSQCFDRPAFQDKFSQEGSNEAFDKAIEDTIIAINTGCLRDRNGNVLFKSYGKSYLLDFE</sequence>
<dbReference type="GO" id="GO:0004519">
    <property type="term" value="F:endonuclease activity"/>
    <property type="evidence" value="ECO:0007669"/>
    <property type="project" value="UniProtKB-KW"/>
</dbReference>
<dbReference type="RefSeq" id="WP_268050651.1">
    <property type="nucleotide sequence ID" value="NZ_JAPQES010000005.1"/>
</dbReference>
<accession>A0ABT4CRR9</accession>